<dbReference type="Proteomes" id="UP001500767">
    <property type="component" value="Unassembled WGS sequence"/>
</dbReference>
<accession>A0ABP6YAL0</accession>
<keyword evidence="2" id="KW-1185">Reference proteome</keyword>
<organism evidence="1 2">
    <name type="scientific">Microlunatus spumicola</name>
    <dbReference type="NCBI Taxonomy" id="81499"/>
    <lineage>
        <taxon>Bacteria</taxon>
        <taxon>Bacillati</taxon>
        <taxon>Actinomycetota</taxon>
        <taxon>Actinomycetes</taxon>
        <taxon>Propionibacteriales</taxon>
        <taxon>Propionibacteriaceae</taxon>
        <taxon>Microlunatus</taxon>
    </lineage>
</organism>
<reference evidence="2" key="1">
    <citation type="journal article" date="2019" name="Int. J. Syst. Evol. Microbiol.">
        <title>The Global Catalogue of Microorganisms (GCM) 10K type strain sequencing project: providing services to taxonomists for standard genome sequencing and annotation.</title>
        <authorList>
            <consortium name="The Broad Institute Genomics Platform"/>
            <consortium name="The Broad Institute Genome Sequencing Center for Infectious Disease"/>
            <person name="Wu L."/>
            <person name="Ma J."/>
        </authorList>
    </citation>
    <scope>NUCLEOTIDE SEQUENCE [LARGE SCALE GENOMIC DNA]</scope>
    <source>
        <strain evidence="2">JCM 16540</strain>
    </source>
</reference>
<dbReference type="InterPro" id="IPR016181">
    <property type="entry name" value="Acyl_CoA_acyltransferase"/>
</dbReference>
<dbReference type="EMBL" id="BAAAYR010000007">
    <property type="protein sequence ID" value="GAA3579216.1"/>
    <property type="molecule type" value="Genomic_DNA"/>
</dbReference>
<proteinExistence type="predicted"/>
<comment type="caution">
    <text evidence="1">The sequence shown here is derived from an EMBL/GenBank/DDBJ whole genome shotgun (WGS) entry which is preliminary data.</text>
</comment>
<dbReference type="SUPFAM" id="SSF55729">
    <property type="entry name" value="Acyl-CoA N-acyltransferases (Nat)"/>
    <property type="match status" value="1"/>
</dbReference>
<evidence type="ECO:0008006" key="3">
    <source>
        <dbReference type="Google" id="ProtNLM"/>
    </source>
</evidence>
<sequence length="288" mass="32055">MPAQPGLRVRPIEPHDLDRVGVYLHRSLNDRLSPSAWAEALTPPWKIDSPNHGFMLLGDGGEVVGVNAAIYSSRVVRGERREFCNVAALCVDEAVRPHAVRLVRSILKQPGYHFTDLSPSGSVVELDRRLGFRPLPTSTTLLVNVPRPHLRYRLVTRPAAIAALLVGDEANLYDDHRSAAAARHLVITRGDESCYVIFRKDRRRGLPLFATILHVSNRDLFSAGLSAVTSHLLLRHRAVFTLVEERVAVVSAPLSRTLAQPRPKMFKSDELDAVDIDDLYSELTCVAW</sequence>
<evidence type="ECO:0000313" key="2">
    <source>
        <dbReference type="Proteomes" id="UP001500767"/>
    </source>
</evidence>
<name>A0ABP6YAL0_9ACTN</name>
<gene>
    <name evidence="1" type="ORF">GCM10022197_40880</name>
</gene>
<evidence type="ECO:0000313" key="1">
    <source>
        <dbReference type="EMBL" id="GAA3579216.1"/>
    </source>
</evidence>
<protein>
    <recommendedName>
        <fullName evidence="3">N-acetyltransferase domain-containing protein</fullName>
    </recommendedName>
</protein>